<sequence precursor="true">MAITALVFAAAGLTVAGIVATRSGVHPALASQDTVVGLSDAASDTVADDRYATRPAEWQLTCVDDLSAAEDLLDCLEAHGFAERELVMTGNATFAVRWR</sequence>
<accession>A0A517XY78</accession>
<dbReference type="RefSeq" id="WP_145242217.1">
    <property type="nucleotide sequence ID" value="NZ_CP036273.1"/>
</dbReference>
<dbReference type="OrthoDB" id="9930864at2"/>
<feature type="signal peptide" evidence="1">
    <location>
        <begin position="1"/>
        <end position="16"/>
    </location>
</feature>
<dbReference type="EMBL" id="CP036273">
    <property type="protein sequence ID" value="QDU22464.1"/>
    <property type="molecule type" value="Genomic_DNA"/>
</dbReference>
<dbReference type="KEGG" id="uli:ETAA1_44440"/>
<name>A0A517XY78_9BACT</name>
<dbReference type="Proteomes" id="UP000319576">
    <property type="component" value="Chromosome"/>
</dbReference>
<proteinExistence type="predicted"/>
<dbReference type="AlphaFoldDB" id="A0A517XY78"/>
<protein>
    <recommendedName>
        <fullName evidence="4">SPOR domain-containing protein</fullName>
    </recommendedName>
</protein>
<organism evidence="2 3">
    <name type="scientific">Urbifossiella limnaea</name>
    <dbReference type="NCBI Taxonomy" id="2528023"/>
    <lineage>
        <taxon>Bacteria</taxon>
        <taxon>Pseudomonadati</taxon>
        <taxon>Planctomycetota</taxon>
        <taxon>Planctomycetia</taxon>
        <taxon>Gemmatales</taxon>
        <taxon>Gemmataceae</taxon>
        <taxon>Urbifossiella</taxon>
    </lineage>
</organism>
<keyword evidence="1" id="KW-0732">Signal</keyword>
<gene>
    <name evidence="2" type="ORF">ETAA1_44440</name>
</gene>
<evidence type="ECO:0008006" key="4">
    <source>
        <dbReference type="Google" id="ProtNLM"/>
    </source>
</evidence>
<evidence type="ECO:0000313" key="3">
    <source>
        <dbReference type="Proteomes" id="UP000319576"/>
    </source>
</evidence>
<evidence type="ECO:0000256" key="1">
    <source>
        <dbReference type="SAM" id="SignalP"/>
    </source>
</evidence>
<keyword evidence="3" id="KW-1185">Reference proteome</keyword>
<feature type="chain" id="PRO_5022100368" description="SPOR domain-containing protein" evidence="1">
    <location>
        <begin position="17"/>
        <end position="99"/>
    </location>
</feature>
<evidence type="ECO:0000313" key="2">
    <source>
        <dbReference type="EMBL" id="QDU22464.1"/>
    </source>
</evidence>
<reference evidence="2 3" key="1">
    <citation type="submission" date="2019-02" db="EMBL/GenBank/DDBJ databases">
        <title>Deep-cultivation of Planctomycetes and their phenomic and genomic characterization uncovers novel biology.</title>
        <authorList>
            <person name="Wiegand S."/>
            <person name="Jogler M."/>
            <person name="Boedeker C."/>
            <person name="Pinto D."/>
            <person name="Vollmers J."/>
            <person name="Rivas-Marin E."/>
            <person name="Kohn T."/>
            <person name="Peeters S.H."/>
            <person name="Heuer A."/>
            <person name="Rast P."/>
            <person name="Oberbeckmann S."/>
            <person name="Bunk B."/>
            <person name="Jeske O."/>
            <person name="Meyerdierks A."/>
            <person name="Storesund J.E."/>
            <person name="Kallscheuer N."/>
            <person name="Luecker S."/>
            <person name="Lage O.M."/>
            <person name="Pohl T."/>
            <person name="Merkel B.J."/>
            <person name="Hornburger P."/>
            <person name="Mueller R.-W."/>
            <person name="Bruemmer F."/>
            <person name="Labrenz M."/>
            <person name="Spormann A.M."/>
            <person name="Op den Camp H."/>
            <person name="Overmann J."/>
            <person name="Amann R."/>
            <person name="Jetten M.S.M."/>
            <person name="Mascher T."/>
            <person name="Medema M.H."/>
            <person name="Devos D.P."/>
            <person name="Kaster A.-K."/>
            <person name="Ovreas L."/>
            <person name="Rohde M."/>
            <person name="Galperin M.Y."/>
            <person name="Jogler C."/>
        </authorList>
    </citation>
    <scope>NUCLEOTIDE SEQUENCE [LARGE SCALE GENOMIC DNA]</scope>
    <source>
        <strain evidence="2 3">ETA_A1</strain>
    </source>
</reference>